<gene>
    <name evidence="2" type="ORF">EB796_013830</name>
</gene>
<dbReference type="PANTHER" id="PTHR19303">
    <property type="entry name" value="TRANSPOSON"/>
    <property type="match status" value="1"/>
</dbReference>
<evidence type="ECO:0000259" key="1">
    <source>
        <dbReference type="Pfam" id="PF03184"/>
    </source>
</evidence>
<dbReference type="Pfam" id="PF03184">
    <property type="entry name" value="DDE_1"/>
    <property type="match status" value="1"/>
</dbReference>
<reference evidence="2" key="1">
    <citation type="submission" date="2020-06" db="EMBL/GenBank/DDBJ databases">
        <title>Draft genome of Bugula neritina, a colonial animal packing powerful symbionts and potential medicines.</title>
        <authorList>
            <person name="Rayko M."/>
        </authorList>
    </citation>
    <scope>NUCLEOTIDE SEQUENCE [LARGE SCALE GENOMIC DNA]</scope>
    <source>
        <strain evidence="2">Kwan_BN1</strain>
    </source>
</reference>
<feature type="domain" description="DDE-1" evidence="1">
    <location>
        <begin position="61"/>
        <end position="194"/>
    </location>
</feature>
<proteinExistence type="predicted"/>
<dbReference type="PANTHER" id="PTHR19303:SF71">
    <property type="entry name" value="ZINC FINGER PHD-TYPE DOMAIN-CONTAINING PROTEIN"/>
    <property type="match status" value="1"/>
</dbReference>
<name>A0A7J7JNE6_BUGNE</name>
<dbReference type="OrthoDB" id="6277218at2759"/>
<keyword evidence="3" id="KW-1185">Reference proteome</keyword>
<accession>A0A7J7JNE6</accession>
<dbReference type="GO" id="GO:0005634">
    <property type="term" value="C:nucleus"/>
    <property type="evidence" value="ECO:0007669"/>
    <property type="project" value="TreeGrafter"/>
</dbReference>
<protein>
    <recommendedName>
        <fullName evidence="1">DDE-1 domain-containing protein</fullName>
    </recommendedName>
</protein>
<sequence>MPRKHKRKTTRNTNLDALDKALKLVEREKRSVKSAALLQGSTDMIKGVEHQRTEIVWFGELSTVVCTVNAGGNYLPPFIIFPRAKMKDVFMNGAPPEAKGVTAKSGWMNSEIFSREFLPSLIKRAKLSKEKPVLIMDNHESHSSLAAIDIARASGVVILTLPPHTSNKMQLLDHSIYAPMKSYFNKECDNWMRTNPGRRVTIYEMASLVGQVFLKAIPPNNILAGFQTSGIFPFNDSIFSEHNFLPSSITDAVG</sequence>
<evidence type="ECO:0000313" key="3">
    <source>
        <dbReference type="Proteomes" id="UP000593567"/>
    </source>
</evidence>
<dbReference type="Gene3D" id="3.30.420.10">
    <property type="entry name" value="Ribonuclease H-like superfamily/Ribonuclease H"/>
    <property type="match status" value="1"/>
</dbReference>
<dbReference type="GO" id="GO:0003677">
    <property type="term" value="F:DNA binding"/>
    <property type="evidence" value="ECO:0007669"/>
    <property type="project" value="TreeGrafter"/>
</dbReference>
<organism evidence="2 3">
    <name type="scientific">Bugula neritina</name>
    <name type="common">Brown bryozoan</name>
    <name type="synonym">Sertularia neritina</name>
    <dbReference type="NCBI Taxonomy" id="10212"/>
    <lineage>
        <taxon>Eukaryota</taxon>
        <taxon>Metazoa</taxon>
        <taxon>Spiralia</taxon>
        <taxon>Lophotrochozoa</taxon>
        <taxon>Bryozoa</taxon>
        <taxon>Gymnolaemata</taxon>
        <taxon>Cheilostomatida</taxon>
        <taxon>Flustrina</taxon>
        <taxon>Buguloidea</taxon>
        <taxon>Bugulidae</taxon>
        <taxon>Bugula</taxon>
    </lineage>
</organism>
<dbReference type="Proteomes" id="UP000593567">
    <property type="component" value="Unassembled WGS sequence"/>
</dbReference>
<comment type="caution">
    <text evidence="2">The sequence shown here is derived from an EMBL/GenBank/DDBJ whole genome shotgun (WGS) entry which is preliminary data.</text>
</comment>
<dbReference type="AlphaFoldDB" id="A0A7J7JNE6"/>
<dbReference type="InterPro" id="IPR004875">
    <property type="entry name" value="DDE_SF_endonuclease_dom"/>
</dbReference>
<dbReference type="InterPro" id="IPR036397">
    <property type="entry name" value="RNaseH_sf"/>
</dbReference>
<evidence type="ECO:0000313" key="2">
    <source>
        <dbReference type="EMBL" id="KAF6027859.1"/>
    </source>
</evidence>
<dbReference type="EMBL" id="VXIV02002013">
    <property type="protein sequence ID" value="KAF6027859.1"/>
    <property type="molecule type" value="Genomic_DNA"/>
</dbReference>
<dbReference type="InterPro" id="IPR050863">
    <property type="entry name" value="CenT-Element_Derived"/>
</dbReference>